<name>A0A2V1HZA0_9MICO</name>
<dbReference type="InterPro" id="IPR052019">
    <property type="entry name" value="F420H2_bilvrd_red/Heme_oxyg"/>
</dbReference>
<dbReference type="Pfam" id="PF01243">
    <property type="entry name" value="PNPOx_N"/>
    <property type="match status" value="1"/>
</dbReference>
<reference evidence="3 4" key="1">
    <citation type="submission" date="2018-05" db="EMBL/GenBank/DDBJ databases">
        <title>Amnibacterium sp. M8JJ-5, whole genome shotgun sequence.</title>
        <authorList>
            <person name="Tuo L."/>
        </authorList>
    </citation>
    <scope>NUCLEOTIDE SEQUENCE [LARGE SCALE GENOMIC DNA]</scope>
    <source>
        <strain evidence="3 4">M8JJ-5</strain>
    </source>
</reference>
<dbReference type="InterPro" id="IPR019920">
    <property type="entry name" value="F420-binding_dom_put"/>
</dbReference>
<dbReference type="InterPro" id="IPR011576">
    <property type="entry name" value="Pyridox_Oxase_N"/>
</dbReference>
<dbReference type="RefSeq" id="WP_116755748.1">
    <property type="nucleotide sequence ID" value="NZ_JBHUEX010000001.1"/>
</dbReference>
<evidence type="ECO:0000259" key="2">
    <source>
        <dbReference type="Pfam" id="PF01243"/>
    </source>
</evidence>
<protein>
    <submittedName>
        <fullName evidence="3">F420-dependent protein</fullName>
    </submittedName>
</protein>
<dbReference type="PANTHER" id="PTHR35176">
    <property type="entry name" value="HEME OXYGENASE HI_0854-RELATED"/>
    <property type="match status" value="1"/>
</dbReference>
<organism evidence="3 4">
    <name type="scientific">Amnibacterium flavum</name>
    <dbReference type="NCBI Taxonomy" id="2173173"/>
    <lineage>
        <taxon>Bacteria</taxon>
        <taxon>Bacillati</taxon>
        <taxon>Actinomycetota</taxon>
        <taxon>Actinomycetes</taxon>
        <taxon>Micrococcales</taxon>
        <taxon>Microbacteriaceae</taxon>
        <taxon>Amnibacterium</taxon>
    </lineage>
</organism>
<dbReference type="OrthoDB" id="162914at2"/>
<proteinExistence type="predicted"/>
<keyword evidence="1" id="KW-0560">Oxidoreductase</keyword>
<dbReference type="AlphaFoldDB" id="A0A2V1HZA0"/>
<evidence type="ECO:0000313" key="3">
    <source>
        <dbReference type="EMBL" id="PVZ96014.1"/>
    </source>
</evidence>
<dbReference type="GO" id="GO:0070967">
    <property type="term" value="F:coenzyme F420 binding"/>
    <property type="evidence" value="ECO:0007669"/>
    <property type="project" value="TreeGrafter"/>
</dbReference>
<dbReference type="EMBL" id="QEOP01000001">
    <property type="protein sequence ID" value="PVZ96014.1"/>
    <property type="molecule type" value="Genomic_DNA"/>
</dbReference>
<dbReference type="InterPro" id="IPR012349">
    <property type="entry name" value="Split_barrel_FMN-bd"/>
</dbReference>
<comment type="caution">
    <text evidence="3">The sequence shown here is derived from an EMBL/GenBank/DDBJ whole genome shotgun (WGS) entry which is preliminary data.</text>
</comment>
<evidence type="ECO:0000313" key="4">
    <source>
        <dbReference type="Proteomes" id="UP000244893"/>
    </source>
</evidence>
<dbReference type="GO" id="GO:0005829">
    <property type="term" value="C:cytosol"/>
    <property type="evidence" value="ECO:0007669"/>
    <property type="project" value="TreeGrafter"/>
</dbReference>
<dbReference type="PANTHER" id="PTHR35176:SF6">
    <property type="entry name" value="HEME OXYGENASE HI_0854-RELATED"/>
    <property type="match status" value="1"/>
</dbReference>
<feature type="domain" description="Pyridoxamine 5'-phosphate oxidase N-terminal" evidence="2">
    <location>
        <begin position="11"/>
        <end position="130"/>
    </location>
</feature>
<evidence type="ECO:0000256" key="1">
    <source>
        <dbReference type="ARBA" id="ARBA00023002"/>
    </source>
</evidence>
<dbReference type="Gene3D" id="2.30.110.10">
    <property type="entry name" value="Electron Transport, Fmn-binding Protein, Chain A"/>
    <property type="match status" value="1"/>
</dbReference>
<dbReference type="NCBIfam" id="TIGR03618">
    <property type="entry name" value="Rv1155_F420"/>
    <property type="match status" value="1"/>
</dbReference>
<dbReference type="SUPFAM" id="SSF50475">
    <property type="entry name" value="FMN-binding split barrel"/>
    <property type="match status" value="1"/>
</dbReference>
<dbReference type="GO" id="GO:0016627">
    <property type="term" value="F:oxidoreductase activity, acting on the CH-CH group of donors"/>
    <property type="evidence" value="ECO:0007669"/>
    <property type="project" value="TreeGrafter"/>
</dbReference>
<gene>
    <name evidence="3" type="ORF">DDQ50_06090</name>
</gene>
<keyword evidence="4" id="KW-1185">Reference proteome</keyword>
<sequence>MATSKTIPDGYLDLLERPIVGSLATVRIDGAPTATPMWFQWDGELIRFTHTGARQKTKNLEAEPRFSFVIIDPEDPYRYLEIRGELESIEPDPTGAFYVVLGQRYGNAEQEPPADSPDRVVIALRPEVYNTH</sequence>
<accession>A0A2V1HZA0</accession>
<dbReference type="Proteomes" id="UP000244893">
    <property type="component" value="Unassembled WGS sequence"/>
</dbReference>